<accession>A0ABU5ZVV5</accession>
<dbReference type="SUPFAM" id="SSF52151">
    <property type="entry name" value="FabD/lysophospholipase-like"/>
    <property type="match status" value="1"/>
</dbReference>
<comment type="caution">
    <text evidence="6">The sequence shown here is derived from an EMBL/GenBank/DDBJ whole genome shotgun (WGS) entry which is preliminary data.</text>
</comment>
<evidence type="ECO:0000256" key="2">
    <source>
        <dbReference type="ARBA" id="ARBA00022963"/>
    </source>
</evidence>
<dbReference type="PANTHER" id="PTHR14226">
    <property type="entry name" value="NEUROPATHY TARGET ESTERASE/SWISS CHEESE D.MELANOGASTER"/>
    <property type="match status" value="1"/>
</dbReference>
<dbReference type="Gene3D" id="3.40.1090.10">
    <property type="entry name" value="Cytosolic phospholipase A2 catalytic domain"/>
    <property type="match status" value="1"/>
</dbReference>
<dbReference type="EMBL" id="JAYKLX010000005">
    <property type="protein sequence ID" value="MEB3345975.1"/>
    <property type="molecule type" value="Genomic_DNA"/>
</dbReference>
<dbReference type="PROSITE" id="PS51635">
    <property type="entry name" value="PNPLA"/>
    <property type="match status" value="1"/>
</dbReference>
<proteinExistence type="predicted"/>
<feature type="active site" description="Nucleophile" evidence="4">
    <location>
        <position position="54"/>
    </location>
</feature>
<protein>
    <submittedName>
        <fullName evidence="6">Patatin-like phospholipase family protein</fullName>
    </submittedName>
</protein>
<evidence type="ECO:0000259" key="5">
    <source>
        <dbReference type="PROSITE" id="PS51635"/>
    </source>
</evidence>
<reference evidence="6 7" key="1">
    <citation type="journal article" date="2013" name="Int. J. Syst. Evol. Microbiol.">
        <title>Aquimarina gracilis sp. nov., isolated from the gut microflora of a mussel, Mytilus coruscus, and emended description of Aquimarina spongiae.</title>
        <authorList>
            <person name="Park S.C."/>
            <person name="Choe H.N."/>
            <person name="Baik K.S."/>
            <person name="Seong C.N."/>
        </authorList>
    </citation>
    <scope>NUCLEOTIDE SEQUENCE [LARGE SCALE GENOMIC DNA]</scope>
    <source>
        <strain evidence="6 7">PSC32</strain>
    </source>
</reference>
<dbReference type="RefSeq" id="WP_324180006.1">
    <property type="nucleotide sequence ID" value="NZ_BAABAW010000006.1"/>
</dbReference>
<sequence>MKQAFEKLLKSITRKKYKFGLVLSGGGARGFAHLGVVQALQEKDIYPDIISGVSAGAIAGAFLASGMTPVDIMRLMLDYKFFDYTSIHIPKTGLLSLDKLENNLLSHLPFSEFEELKTPLFVGVSNLNTGEPGYINSGSLSQAIKASASIPVMFSPVEINGNQYVDGGLLDNMPITPIKNLCKQIIGINISPVEEIKKLNNLIEIAGRTFQLSVNANMNLSIKKLDVYIEPPELCDFDILDVTSAQKLFDIGYNYTRSLDINV</sequence>
<evidence type="ECO:0000313" key="7">
    <source>
        <dbReference type="Proteomes" id="UP001327027"/>
    </source>
</evidence>
<feature type="short sequence motif" description="DGA/G" evidence="4">
    <location>
        <begin position="166"/>
        <end position="168"/>
    </location>
</feature>
<dbReference type="InterPro" id="IPR002641">
    <property type="entry name" value="PNPLA_dom"/>
</dbReference>
<dbReference type="InterPro" id="IPR050301">
    <property type="entry name" value="NTE"/>
</dbReference>
<feature type="domain" description="PNPLA" evidence="5">
    <location>
        <begin position="21"/>
        <end position="179"/>
    </location>
</feature>
<evidence type="ECO:0000256" key="3">
    <source>
        <dbReference type="ARBA" id="ARBA00023098"/>
    </source>
</evidence>
<dbReference type="CDD" id="cd07205">
    <property type="entry name" value="Pat_PNPLA6_PNPLA7_NTE1_like"/>
    <property type="match status" value="1"/>
</dbReference>
<keyword evidence="1 4" id="KW-0378">Hydrolase</keyword>
<keyword evidence="2 4" id="KW-0442">Lipid degradation</keyword>
<evidence type="ECO:0000256" key="1">
    <source>
        <dbReference type="ARBA" id="ARBA00022801"/>
    </source>
</evidence>
<feature type="short sequence motif" description="GXGXXG" evidence="4">
    <location>
        <begin position="25"/>
        <end position="30"/>
    </location>
</feature>
<evidence type="ECO:0000313" key="6">
    <source>
        <dbReference type="EMBL" id="MEB3345975.1"/>
    </source>
</evidence>
<dbReference type="Proteomes" id="UP001327027">
    <property type="component" value="Unassembled WGS sequence"/>
</dbReference>
<feature type="short sequence motif" description="GXSXG" evidence="4">
    <location>
        <begin position="52"/>
        <end position="56"/>
    </location>
</feature>
<dbReference type="PANTHER" id="PTHR14226:SF78">
    <property type="entry name" value="SLR0060 PROTEIN"/>
    <property type="match status" value="1"/>
</dbReference>
<keyword evidence="3 4" id="KW-0443">Lipid metabolism</keyword>
<evidence type="ECO:0000256" key="4">
    <source>
        <dbReference type="PROSITE-ProRule" id="PRU01161"/>
    </source>
</evidence>
<dbReference type="Pfam" id="PF01734">
    <property type="entry name" value="Patatin"/>
    <property type="match status" value="1"/>
</dbReference>
<gene>
    <name evidence="6" type="ORF">U6A24_10915</name>
</gene>
<dbReference type="InterPro" id="IPR016035">
    <property type="entry name" value="Acyl_Trfase/lysoPLipase"/>
</dbReference>
<name>A0ABU5ZVV5_9FLAO</name>
<feature type="active site" description="Proton acceptor" evidence="4">
    <location>
        <position position="166"/>
    </location>
</feature>
<organism evidence="6 7">
    <name type="scientific">Aquimarina gracilis</name>
    <dbReference type="NCBI Taxonomy" id="874422"/>
    <lineage>
        <taxon>Bacteria</taxon>
        <taxon>Pseudomonadati</taxon>
        <taxon>Bacteroidota</taxon>
        <taxon>Flavobacteriia</taxon>
        <taxon>Flavobacteriales</taxon>
        <taxon>Flavobacteriaceae</taxon>
        <taxon>Aquimarina</taxon>
    </lineage>
</organism>
<keyword evidence="7" id="KW-1185">Reference proteome</keyword>